<organism evidence="2 3">
    <name type="scientific">Rotaria socialis</name>
    <dbReference type="NCBI Taxonomy" id="392032"/>
    <lineage>
        <taxon>Eukaryota</taxon>
        <taxon>Metazoa</taxon>
        <taxon>Spiralia</taxon>
        <taxon>Gnathifera</taxon>
        <taxon>Rotifera</taxon>
        <taxon>Eurotatoria</taxon>
        <taxon>Bdelloidea</taxon>
        <taxon>Philodinida</taxon>
        <taxon>Philodinidae</taxon>
        <taxon>Rotaria</taxon>
    </lineage>
</organism>
<comment type="caution">
    <text evidence="2">The sequence shown here is derived from an EMBL/GenBank/DDBJ whole genome shotgun (WGS) entry which is preliminary data.</text>
</comment>
<protein>
    <submittedName>
        <fullName evidence="2">Uncharacterized protein</fullName>
    </submittedName>
</protein>
<evidence type="ECO:0000313" key="2">
    <source>
        <dbReference type="EMBL" id="CAF4874127.1"/>
    </source>
</evidence>
<evidence type="ECO:0000256" key="1">
    <source>
        <dbReference type="SAM" id="MobiDB-lite"/>
    </source>
</evidence>
<proteinExistence type="predicted"/>
<reference evidence="2" key="1">
    <citation type="submission" date="2021-02" db="EMBL/GenBank/DDBJ databases">
        <authorList>
            <person name="Nowell W R."/>
        </authorList>
    </citation>
    <scope>NUCLEOTIDE SEQUENCE</scope>
</reference>
<feature type="non-terminal residue" evidence="2">
    <location>
        <position position="1"/>
    </location>
</feature>
<gene>
    <name evidence="2" type="ORF">TOA249_LOCUS28725</name>
</gene>
<dbReference type="EMBL" id="CAJOBS010004103">
    <property type="protein sequence ID" value="CAF4874127.1"/>
    <property type="molecule type" value="Genomic_DNA"/>
</dbReference>
<dbReference type="AlphaFoldDB" id="A0A821TJX1"/>
<dbReference type="Proteomes" id="UP000663838">
    <property type="component" value="Unassembled WGS sequence"/>
</dbReference>
<accession>A0A821TJX1</accession>
<sequence length="620" mass="69472">SDMLPTQESFAMQTDILPTQNIGHLEQNQPQVYSLLASSTSSSSIKKPRRKKTTKLQETIPVMVNPQITRTSTGVTFGAPHHHSTTIPESISPFVSARLLNSHPLPVRFFIEQDSCDSNNNINHSQTSSLSIPLTSSVSVQTQQNPSWSNNFVSVMNSNALSQMVAESQLFGLNRLFNNKIDEKTASACLTQHNDYQHISPSLTISRKESPINHFHTIPSPLSSVSPTKSKHKHSKRQDSRNFIELENARQYMSPYPTTFTQSTVSNDLPSIIPTSVTAMTINSDEPSMPMDISTTTNFIPLTPPASINSTKSPPTNVNNEYCFIPIQKRLLPPAANNITDSNLISQQYYHDQGFSHLQNTTTNESINRLPYNFHRLLADANQKYCMVSSDLKPTNILPIACSTTPRILIPSDLQKERKKREKSIHKSKILEFPIVPMVTEKQALISKTLTTTKSTTISSTTATSSNGKERNLKLTSKADIRTKKQLRRISRQNRLAILKFMMRKRKQQKQERISISKAPEQKTEQVVPKLVSPSITNADIVEPHLPDIIASSLKISFDAAQNIESISLYYHQRRKPDNVHKNSSSSLTNNDNKLSLLIEAVELIETLHGNSKYILPSDK</sequence>
<name>A0A821TJX1_9BILA</name>
<feature type="region of interest" description="Disordered" evidence="1">
    <location>
        <begin position="217"/>
        <end position="238"/>
    </location>
</feature>
<evidence type="ECO:0000313" key="3">
    <source>
        <dbReference type="Proteomes" id="UP000663838"/>
    </source>
</evidence>